<proteinExistence type="inferred from homology"/>
<evidence type="ECO:0000256" key="9">
    <source>
        <dbReference type="ARBA" id="ARBA00026121"/>
    </source>
</evidence>
<dbReference type="PROSITE" id="PS00455">
    <property type="entry name" value="AMP_BINDING"/>
    <property type="match status" value="1"/>
</dbReference>
<evidence type="ECO:0000313" key="13">
    <source>
        <dbReference type="Proteomes" id="UP000886611"/>
    </source>
</evidence>
<dbReference type="Pfam" id="PF00501">
    <property type="entry name" value="AMP-binding"/>
    <property type="match status" value="1"/>
</dbReference>
<keyword evidence="4 10" id="KW-0812">Transmembrane</keyword>
<evidence type="ECO:0000256" key="8">
    <source>
        <dbReference type="ARBA" id="ARBA00023136"/>
    </source>
</evidence>
<evidence type="ECO:0000256" key="4">
    <source>
        <dbReference type="ARBA" id="ARBA00022692"/>
    </source>
</evidence>
<organism evidence="12 13">
    <name type="scientific">Polypterus senegalus</name>
    <name type="common">Senegal bichir</name>
    <dbReference type="NCBI Taxonomy" id="55291"/>
    <lineage>
        <taxon>Eukaryota</taxon>
        <taxon>Metazoa</taxon>
        <taxon>Chordata</taxon>
        <taxon>Craniata</taxon>
        <taxon>Vertebrata</taxon>
        <taxon>Euteleostomi</taxon>
        <taxon>Actinopterygii</taxon>
        <taxon>Polypteriformes</taxon>
        <taxon>Polypteridae</taxon>
        <taxon>Polypterus</taxon>
    </lineage>
</organism>
<dbReference type="PANTHER" id="PTHR43272:SF13">
    <property type="entry name" value="FATTY ACID COA LIGASE ACSL3"/>
    <property type="match status" value="1"/>
</dbReference>
<keyword evidence="13" id="KW-1185">Reference proteome</keyword>
<feature type="non-terminal residue" evidence="12">
    <location>
        <position position="822"/>
    </location>
</feature>
<name>A0A8X7X7I5_POLSE</name>
<evidence type="ECO:0000256" key="2">
    <source>
        <dbReference type="ARBA" id="ARBA00005688"/>
    </source>
</evidence>
<keyword evidence="8 10" id="KW-0472">Membrane</keyword>
<keyword evidence="6 10" id="KW-1133">Transmembrane helix</keyword>
<dbReference type="GO" id="GO:0005886">
    <property type="term" value="C:plasma membrane"/>
    <property type="evidence" value="ECO:0007669"/>
    <property type="project" value="TreeGrafter"/>
</dbReference>
<comment type="similarity">
    <text evidence="2">Belongs to the potassium channel KCNE family.</text>
</comment>
<keyword evidence="7" id="KW-0443">Lipid metabolism</keyword>
<feature type="transmembrane region" description="Helical" evidence="10">
    <location>
        <begin position="688"/>
        <end position="709"/>
    </location>
</feature>
<sequence length="822" mass="91378">MHCLASVLYPGCDTLDKVFEYAKTKFGKNDCLGTRELISEEDELQPNGKVFKKVILGQYNWMSYEQVYVAASQFGSGLAALGQREKANIAIFCETRAEWIIAAQACFMYNFSLVTLYSTLGGPAIAHGLNETEVTHIITSRDLLQSRLKAILLQVPRLQHIIIVDEKTMSWTDYPKGIMIHSMTSVQRLGSKSENISKPRMQPIPSDIAVIMYTSGSTGIPKGVMISHSNLIAGLTGMAERIPDLGEKDTYIGYLPLAHVLELSAEMVCLVHGCRVGYSSPQTLADQEIMDRIYKNVMTKVEEMNTVQRTLFVLAYNYKMEQISKGYSTPLCDSFVFRKVRSLLGGKTRILLSGGAPLSAATQRFMNICFCCPVGQGYGLTETCGAATISDMWDYSTGRVGAPLVCCEIKLKNWEEGGYYCMDKPNPRGEILIGGPNVTMGYYKNNDKKDDFFVDENGQRWFCTGDIGEFHPDGCLKIIAFVCVHKVFDSADQGALWDNLRFCVIPQSYWISSLACTRVLDQSYVIGFVVPNQKHLMALAEQKKIKGTWEEICNNSEMEKEVLRIISEAAITAKLEKFEIPMKIRLCCEPWTPETGLVTDAFKLKRKELKTYYQDDIERIDYQFYGAHSESVSPSTPKISEKIVKSGTAAPMLIMAVLNATEFAIAPSVTGSSAAPGTVNMKERGHEYLYILIVLSFYGIFLLGIMLFYMRSKKRERNMFLLYEEEEKAWGGVVKKHSLPTISGLRGVHLSLLPGFGALSDGMVPSAFSCTLCTLEESSNSSVCSSPDLHPAIEEEESDIGIGEPSQALLPHSLEAINEMAC</sequence>
<accession>A0A8X7X7I5</accession>
<evidence type="ECO:0000256" key="1">
    <source>
        <dbReference type="ARBA" id="ARBA00004167"/>
    </source>
</evidence>
<feature type="domain" description="AMP-dependent synthetase/ligase" evidence="11">
    <location>
        <begin position="54"/>
        <end position="443"/>
    </location>
</feature>
<comment type="caution">
    <text evidence="12">The sequence shown here is derived from an EMBL/GenBank/DDBJ whole genome shotgun (WGS) entry which is preliminary data.</text>
</comment>
<dbReference type="InterPro" id="IPR042099">
    <property type="entry name" value="ANL_N_sf"/>
</dbReference>
<dbReference type="EC" id="6.2.1.3" evidence="9"/>
<evidence type="ECO:0000256" key="7">
    <source>
        <dbReference type="ARBA" id="ARBA00023098"/>
    </source>
</evidence>
<gene>
    <name evidence="12" type="primary">Acsl3</name>
    <name evidence="12" type="ORF">GTO96_0000688</name>
</gene>
<evidence type="ECO:0000259" key="11">
    <source>
        <dbReference type="Pfam" id="PF00501"/>
    </source>
</evidence>
<evidence type="ECO:0000313" key="12">
    <source>
        <dbReference type="EMBL" id="KAG2462574.1"/>
    </source>
</evidence>
<dbReference type="GO" id="GO:0005783">
    <property type="term" value="C:endoplasmic reticulum"/>
    <property type="evidence" value="ECO:0007669"/>
    <property type="project" value="TreeGrafter"/>
</dbReference>
<feature type="non-terminal residue" evidence="12">
    <location>
        <position position="1"/>
    </location>
</feature>
<dbReference type="EMBL" id="JAATIS010004040">
    <property type="protein sequence ID" value="KAG2462574.1"/>
    <property type="molecule type" value="Genomic_DNA"/>
</dbReference>
<keyword evidence="5" id="KW-0276">Fatty acid metabolism</keyword>
<keyword evidence="3 12" id="KW-0436">Ligase</keyword>
<dbReference type="PRINTS" id="PR00168">
    <property type="entry name" value="KCNECHANNEL"/>
</dbReference>
<dbReference type="GO" id="GO:0030182">
    <property type="term" value="P:neuron differentiation"/>
    <property type="evidence" value="ECO:0007669"/>
    <property type="project" value="TreeGrafter"/>
</dbReference>
<evidence type="ECO:0000256" key="6">
    <source>
        <dbReference type="ARBA" id="ARBA00022989"/>
    </source>
</evidence>
<evidence type="ECO:0000256" key="5">
    <source>
        <dbReference type="ARBA" id="ARBA00022832"/>
    </source>
</evidence>
<dbReference type="AlphaFoldDB" id="A0A8X7X7I5"/>
<dbReference type="Proteomes" id="UP000886611">
    <property type="component" value="Unassembled WGS sequence"/>
</dbReference>
<dbReference type="GO" id="GO:0035336">
    <property type="term" value="P:long-chain fatty-acyl-CoA metabolic process"/>
    <property type="evidence" value="ECO:0007669"/>
    <property type="project" value="TreeGrafter"/>
</dbReference>
<dbReference type="GO" id="GO:0005811">
    <property type="term" value="C:lipid droplet"/>
    <property type="evidence" value="ECO:0007669"/>
    <property type="project" value="TreeGrafter"/>
</dbReference>
<dbReference type="InterPro" id="IPR000369">
    <property type="entry name" value="K_chnl_KCNE"/>
</dbReference>
<evidence type="ECO:0000256" key="3">
    <source>
        <dbReference type="ARBA" id="ARBA00022598"/>
    </source>
</evidence>
<dbReference type="PANTHER" id="PTHR43272">
    <property type="entry name" value="LONG-CHAIN-FATTY-ACID--COA LIGASE"/>
    <property type="match status" value="1"/>
</dbReference>
<dbReference type="InterPro" id="IPR000873">
    <property type="entry name" value="AMP-dep_synth/lig_dom"/>
</dbReference>
<dbReference type="Pfam" id="PF02060">
    <property type="entry name" value="ISK_Channel"/>
    <property type="match status" value="1"/>
</dbReference>
<dbReference type="Gene3D" id="3.40.50.12780">
    <property type="entry name" value="N-terminal domain of ligase-like"/>
    <property type="match status" value="1"/>
</dbReference>
<dbReference type="InterPro" id="IPR020845">
    <property type="entry name" value="AMP-binding_CS"/>
</dbReference>
<dbReference type="GO" id="GO:0004467">
    <property type="term" value="F:long-chain fatty acid-CoA ligase activity"/>
    <property type="evidence" value="ECO:0007669"/>
    <property type="project" value="UniProtKB-EC"/>
</dbReference>
<reference evidence="12 13" key="1">
    <citation type="journal article" date="2021" name="Cell">
        <title>Tracing the genetic footprints of vertebrate landing in non-teleost ray-finned fishes.</title>
        <authorList>
            <person name="Bi X."/>
            <person name="Wang K."/>
            <person name="Yang L."/>
            <person name="Pan H."/>
            <person name="Jiang H."/>
            <person name="Wei Q."/>
            <person name="Fang M."/>
            <person name="Yu H."/>
            <person name="Zhu C."/>
            <person name="Cai Y."/>
            <person name="He Y."/>
            <person name="Gan X."/>
            <person name="Zeng H."/>
            <person name="Yu D."/>
            <person name="Zhu Y."/>
            <person name="Jiang H."/>
            <person name="Qiu Q."/>
            <person name="Yang H."/>
            <person name="Zhang Y.E."/>
            <person name="Wang W."/>
            <person name="Zhu M."/>
            <person name="He S."/>
            <person name="Zhang G."/>
        </authorList>
    </citation>
    <scope>NUCLEOTIDE SEQUENCE [LARGE SCALE GENOMIC DNA]</scope>
    <source>
        <strain evidence="12">Bchr_013</strain>
    </source>
</reference>
<dbReference type="SUPFAM" id="SSF56801">
    <property type="entry name" value="Acetyl-CoA synthetase-like"/>
    <property type="match status" value="1"/>
</dbReference>
<comment type="subcellular location">
    <subcellularLocation>
        <location evidence="1">Membrane</location>
        <topology evidence="1">Single-pass membrane protein</topology>
    </subcellularLocation>
</comment>
<protein>
    <recommendedName>
        <fullName evidence="9">long-chain-fatty-acid--CoA ligase</fullName>
        <ecNumber evidence="9">6.2.1.3</ecNumber>
    </recommendedName>
</protein>
<dbReference type="GO" id="GO:0005249">
    <property type="term" value="F:voltage-gated potassium channel activity"/>
    <property type="evidence" value="ECO:0007669"/>
    <property type="project" value="InterPro"/>
</dbReference>
<evidence type="ECO:0000256" key="10">
    <source>
        <dbReference type="SAM" id="Phobius"/>
    </source>
</evidence>